<dbReference type="RefSeq" id="WP_284076823.1">
    <property type="nucleotide sequence ID" value="NZ_JAVLSM010000007.1"/>
</dbReference>
<accession>A0AAE4G7Y9</accession>
<protein>
    <submittedName>
        <fullName evidence="1">Uncharacterized protein</fullName>
    </submittedName>
</protein>
<sequence>MKVRQVLATSDQCQDIGAIHCLLSALKYELEMTSALRDLILSNDDCAMEKGKPMVQLEFRKPLSPFYEITIRPEIRNTKMTVQVYTTYFVGGKGRNSKQCQLVEGMDSIFEAQPETTLMDLASEAKQVAIAQHIELLTRAGSDAVTAQMLARQFWK</sequence>
<name>A0AAE4G7Y9_9BURK</name>
<dbReference type="AlphaFoldDB" id="A0AAE4G7Y9"/>
<gene>
    <name evidence="1" type="ORF">RJN63_10990</name>
</gene>
<dbReference type="EMBL" id="JAVRAA010000005">
    <property type="protein sequence ID" value="MDT0337354.1"/>
    <property type="molecule type" value="Genomic_DNA"/>
</dbReference>
<reference evidence="1" key="1">
    <citation type="submission" date="2023-02" db="EMBL/GenBank/DDBJ databases">
        <title>Description of Herbaspirillum huttiense subsp. nephrolepsisexaltata and Herbaspirillum huttiense subsp. lycopersicon.</title>
        <authorList>
            <person name="Poudel M."/>
            <person name="Sharma A."/>
            <person name="Goss E."/>
            <person name="Tapia J.H."/>
            <person name="Harmon C.M."/>
            <person name="Jones J.B."/>
        </authorList>
    </citation>
    <scope>NUCLEOTIDE SEQUENCE</scope>
    <source>
        <strain evidence="1">NC40101</strain>
    </source>
</reference>
<organism evidence="1">
    <name type="scientific">Herbaspirillum huttiense subsp. nephrolepidis</name>
    <dbReference type="NCBI Taxonomy" id="3075126"/>
    <lineage>
        <taxon>Bacteria</taxon>
        <taxon>Pseudomonadati</taxon>
        <taxon>Pseudomonadota</taxon>
        <taxon>Betaproteobacteria</taxon>
        <taxon>Burkholderiales</taxon>
        <taxon>Oxalobacteraceae</taxon>
        <taxon>Herbaspirillum</taxon>
    </lineage>
</organism>
<evidence type="ECO:0000313" key="1">
    <source>
        <dbReference type="EMBL" id="MDT0337354.1"/>
    </source>
</evidence>
<comment type="caution">
    <text evidence="1">The sequence shown here is derived from an EMBL/GenBank/DDBJ whole genome shotgun (WGS) entry which is preliminary data.</text>
</comment>
<proteinExistence type="predicted"/>